<feature type="region of interest" description="Disordered" evidence="1">
    <location>
        <begin position="438"/>
        <end position="543"/>
    </location>
</feature>
<feature type="region of interest" description="Disordered" evidence="1">
    <location>
        <begin position="1"/>
        <end position="246"/>
    </location>
</feature>
<feature type="region of interest" description="Disordered" evidence="1">
    <location>
        <begin position="1040"/>
        <end position="1095"/>
    </location>
</feature>
<feature type="compositionally biased region" description="Basic and acidic residues" evidence="1">
    <location>
        <begin position="338"/>
        <end position="347"/>
    </location>
</feature>
<feature type="compositionally biased region" description="Low complexity" evidence="1">
    <location>
        <begin position="583"/>
        <end position="595"/>
    </location>
</feature>
<evidence type="ECO:0000313" key="4">
    <source>
        <dbReference type="RefSeq" id="XP_021110855.1"/>
    </source>
</evidence>
<name>A0AAX6SR25_HETGA</name>
<reference evidence="4 5" key="1">
    <citation type="submission" date="2025-04" db="UniProtKB">
        <authorList>
            <consortium name="RefSeq"/>
        </authorList>
    </citation>
    <scope>IDENTIFICATION</scope>
</reference>
<feature type="region of interest" description="Disordered" evidence="1">
    <location>
        <begin position="302"/>
        <end position="364"/>
    </location>
</feature>
<feature type="region of interest" description="Disordered" evidence="1">
    <location>
        <begin position="1320"/>
        <end position="1349"/>
    </location>
</feature>
<dbReference type="PANTHER" id="PTHR11477">
    <property type="entry name" value="TRANSCRIPTION FACTOR S-II ZINC FINGER DOMAIN-CONTAINING PROTEIN"/>
    <property type="match status" value="1"/>
</dbReference>
<feature type="compositionally biased region" description="Basic and acidic residues" evidence="1">
    <location>
        <begin position="205"/>
        <end position="218"/>
    </location>
</feature>
<evidence type="ECO:0000313" key="3">
    <source>
        <dbReference type="Proteomes" id="UP000694906"/>
    </source>
</evidence>
<dbReference type="Proteomes" id="UP000694906">
    <property type="component" value="Unplaced"/>
</dbReference>
<organism evidence="3 4">
    <name type="scientific">Heterocephalus glaber</name>
    <name type="common">Naked mole rat</name>
    <dbReference type="NCBI Taxonomy" id="10181"/>
    <lineage>
        <taxon>Eukaryota</taxon>
        <taxon>Metazoa</taxon>
        <taxon>Chordata</taxon>
        <taxon>Craniata</taxon>
        <taxon>Vertebrata</taxon>
        <taxon>Euteleostomi</taxon>
        <taxon>Mammalia</taxon>
        <taxon>Eutheria</taxon>
        <taxon>Euarchontoglires</taxon>
        <taxon>Glires</taxon>
        <taxon>Rodentia</taxon>
        <taxon>Hystricomorpha</taxon>
        <taxon>Bathyergidae</taxon>
        <taxon>Heterocephalus</taxon>
    </lineage>
</organism>
<dbReference type="Pfam" id="PF07500">
    <property type="entry name" value="TFIIS_M"/>
    <property type="match status" value="1"/>
</dbReference>
<dbReference type="InterPro" id="IPR003618">
    <property type="entry name" value="TFIIS_cen_dom"/>
</dbReference>
<feature type="region of interest" description="Disordered" evidence="1">
    <location>
        <begin position="560"/>
        <end position="618"/>
    </location>
</feature>
<feature type="compositionally biased region" description="Polar residues" evidence="1">
    <location>
        <begin position="1320"/>
        <end position="1334"/>
    </location>
</feature>
<dbReference type="GO" id="GO:0005634">
    <property type="term" value="C:nucleus"/>
    <property type="evidence" value="ECO:0007669"/>
    <property type="project" value="TreeGrafter"/>
</dbReference>
<sequence length="1360" mass="146607">MEDPGDESNADAPEALSPMREEFWRTGGIRRTMITQQEGAGNTEADPARQQPLSPSLQHRGRRPKRPQQVGEPQSTGLCRGGDSLAVSLEGSGEPASRPGSPVHSALEGRSESSSETKCGPAPGSECVKPRGRDEQGDSADSDIDGFTGEGLQNRLPRKPEQESAERAPKGVCSGPRKPRPEEEPSKGVEVQAGSAGRKGPPCRQDPEAARGSDREWELEAVAVQGPGDKDPGDPGKPGPECEVSAPSALCRQPHSNRLVICPDHGEECFRVHCVGISEPPGCLLERNGADHVDLNGTALQAQERTSEAPDAQGPGCRSGGAGVTQGKSRRACRRKSRADQRSRSESEETSSPRGEEAMEMSPPVTVAPGTVPCACPGCSNMAQPDTVYCCNDCLLRHAATAMRLLSVHKKHKPKPKKKKKKVRMKPEKLCLPKPSVQAGMKMSSVHERPAPEEAEPPAKKVTVTPLGSDSMGKAAASESSTPSRAGDHKCSAVTPEKPAAPSTPCWGQSPKDHRRVEDRVVGAASGPKETALPGSSGGRQPLCRSLATKKARPFVNKAAAKPAVQKSSSGFRGPIPKGPWLGEAPAGPSAARPAGPMPVPLASNSKKSPCSAASMGATRKPVVPLVPTASPAPGCLRPVGPALSQPESQLRQIIRHSLKEILWKRVCESGDLIRTENEVGKTAIRLEEEMFNLFRVTDHRYRSKYRSIMLRLKDPASQGLFHRVVREEISLEELVRMKPEELVSKELSTCKDGLTKSEQQESICTVHTKITVPLPDPLSSMLEDTTSQHRAHLFDLNCKMCTGQVLSEDEPAPKKQKLSPSAKKLDLTSKPRSAAPDPVPHLSEEGSALTLPKDASEPHLERASGPTPERNISESWSPRIGGKALPLSHLSSIWKGLINMQSVGKFVTKACPVSGNSVYLGEDLPDTIHIGGRIAPKTVWDYVGKLKSSVSKELCLIRFHPATWEEEGTYISLYSYFRSCGHFGVVANTNRRIKDLYLIPLSAGDPVPPRLLPLAGPGLESPRPNLLLGLVISEKQKRLPDTGELDKMREKQTPLDAPGCPSLPAAPQPKRKPPKSQLCSAAEGSPPPLLPLPEPPVLKTLSSLLPVATCSVTTPTTAVPVPLAASPVTLRPSDPASPLHFILRTLFKGTSFQAPPQDPAGLTPTPQQDRKAQAQEGASGVLLLDPIVQQFGHFMDSGPQEEEEEDDRLYNPEEGYNMQPAFDPWLAERGKWQDGGKALDASEEAAVAYDPEDETFLEAANVTVADLPNVMCADLRERPGEHTRYWPPPAWGHQRIWEDLKSSLAKAELLPQEHRALDQSQGALGTNHTSYSGLSRDPQQARHLGESSRYEALARAPWW</sequence>
<dbReference type="GeneID" id="101707661"/>
<feature type="compositionally biased region" description="Basic residues" evidence="1">
    <location>
        <begin position="328"/>
        <end position="337"/>
    </location>
</feature>
<feature type="region of interest" description="Disordered" evidence="1">
    <location>
        <begin position="809"/>
        <end position="878"/>
    </location>
</feature>
<evidence type="ECO:0000313" key="5">
    <source>
        <dbReference type="RefSeq" id="XP_021110856.1"/>
    </source>
</evidence>
<dbReference type="PANTHER" id="PTHR11477:SF13">
    <property type="entry name" value="DEATH-INDUCER OBLITERATOR 1"/>
    <property type="match status" value="1"/>
</dbReference>
<feature type="region of interest" description="Disordered" evidence="1">
    <location>
        <begin position="1153"/>
        <end position="1177"/>
    </location>
</feature>
<feature type="compositionally biased region" description="Basic and acidic residues" evidence="1">
    <location>
        <begin position="158"/>
        <end position="169"/>
    </location>
</feature>
<feature type="domain" description="TFIIS central" evidence="2">
    <location>
        <begin position="651"/>
        <end position="771"/>
    </location>
</feature>
<dbReference type="Pfam" id="PF07744">
    <property type="entry name" value="SPOC"/>
    <property type="match status" value="1"/>
</dbReference>
<feature type="compositionally biased region" description="Basic and acidic residues" evidence="1">
    <location>
        <begin position="1340"/>
        <end position="1349"/>
    </location>
</feature>
<dbReference type="FunFam" id="1.10.472.30:FF:000002">
    <property type="entry name" value="Death-inducer obliterator 1"/>
    <property type="match status" value="1"/>
</dbReference>
<feature type="compositionally biased region" description="Basic and acidic residues" evidence="1">
    <location>
        <begin position="511"/>
        <end position="521"/>
    </location>
</feature>
<dbReference type="Gene3D" id="1.10.472.30">
    <property type="entry name" value="Transcription elongation factor S-II, central domain"/>
    <property type="match status" value="1"/>
</dbReference>
<dbReference type="RefSeq" id="XP_021110856.1">
    <property type="nucleotide sequence ID" value="XM_021255197.1"/>
</dbReference>
<dbReference type="InterPro" id="IPR036575">
    <property type="entry name" value="TFIIS_cen_dom_sf"/>
</dbReference>
<dbReference type="InterPro" id="IPR012921">
    <property type="entry name" value="SPOC_C"/>
</dbReference>
<feature type="compositionally biased region" description="Pro residues" evidence="1">
    <location>
        <begin position="1086"/>
        <end position="1095"/>
    </location>
</feature>
<protein>
    <submittedName>
        <fullName evidence="4 5">Death-inducer obliterator 1-like isoform X1</fullName>
    </submittedName>
</protein>
<evidence type="ECO:0000259" key="2">
    <source>
        <dbReference type="PROSITE" id="PS51321"/>
    </source>
</evidence>
<evidence type="ECO:0000313" key="6">
    <source>
        <dbReference type="RefSeq" id="XP_021110857.1"/>
    </source>
</evidence>
<dbReference type="RefSeq" id="XP_021110855.1">
    <property type="nucleotide sequence ID" value="XM_021255196.1"/>
</dbReference>
<evidence type="ECO:0000256" key="1">
    <source>
        <dbReference type="SAM" id="MobiDB-lite"/>
    </source>
</evidence>
<dbReference type="SMART" id="SM00510">
    <property type="entry name" value="TFS2M"/>
    <property type="match status" value="1"/>
</dbReference>
<dbReference type="PROSITE" id="PS51321">
    <property type="entry name" value="TFIIS_CENTRAL"/>
    <property type="match status" value="1"/>
</dbReference>
<dbReference type="GO" id="GO:0006351">
    <property type="term" value="P:DNA-templated transcription"/>
    <property type="evidence" value="ECO:0007669"/>
    <property type="project" value="InterPro"/>
</dbReference>
<keyword evidence="3" id="KW-1185">Reference proteome</keyword>
<feature type="compositionally biased region" description="Basic and acidic residues" evidence="1">
    <location>
        <begin position="1040"/>
        <end position="1054"/>
    </location>
</feature>
<proteinExistence type="predicted"/>
<gene>
    <name evidence="4 5 6" type="primary">LOC101707661</name>
</gene>
<dbReference type="RefSeq" id="XP_021110857.1">
    <property type="nucleotide sequence ID" value="XM_021255198.1"/>
</dbReference>
<dbReference type="SUPFAM" id="SSF46942">
    <property type="entry name" value="Elongation factor TFIIS domain 2"/>
    <property type="match status" value="1"/>
</dbReference>
<accession>A0AAX6SR25</accession>